<comment type="caution">
    <text evidence="2">The sequence shown here is derived from an EMBL/GenBank/DDBJ whole genome shotgun (WGS) entry which is preliminary data.</text>
</comment>
<keyword evidence="3" id="KW-1185">Reference proteome</keyword>
<protein>
    <submittedName>
        <fullName evidence="2">Uncharacterized protein</fullName>
    </submittedName>
</protein>
<evidence type="ECO:0000313" key="3">
    <source>
        <dbReference type="Proteomes" id="UP001172681"/>
    </source>
</evidence>
<gene>
    <name evidence="2" type="ORF">H2204_012239</name>
</gene>
<feature type="compositionally biased region" description="Polar residues" evidence="1">
    <location>
        <begin position="1"/>
        <end position="13"/>
    </location>
</feature>
<evidence type="ECO:0000313" key="2">
    <source>
        <dbReference type="EMBL" id="KAJ9620684.1"/>
    </source>
</evidence>
<accession>A0AA38XSX5</accession>
<sequence>MAMSLVTPTSKPSPTVDLPYRPFPPYERPPRRFFPLLELPAETRLNVYRQLLPDVIEVSLCEASVARPNKASTCIGKSEASYYLSRFLALESLIRNSGLVLLQVCTLVKNEILPLLNQLTVRFHCLKCLCEFFANNSYGLGVGISWIKHIEVLAAHENNNENLTALFPEPFQLFTPHLIRAMDRERAVSVMKQAQSLVRMYFGWPTRSPSEKWSRKLIPYITFPDNPAENGETFPDGWHILGQTEDGSFIVRFEYPIQLPPVTRYGSIPPECLMWPPPRPRCALRDFRNKWLITGRFDFEPDQ</sequence>
<dbReference type="AlphaFoldDB" id="A0AA38XSX5"/>
<feature type="region of interest" description="Disordered" evidence="1">
    <location>
        <begin position="1"/>
        <end position="21"/>
    </location>
</feature>
<reference evidence="2" key="1">
    <citation type="submission" date="2022-10" db="EMBL/GenBank/DDBJ databases">
        <title>Culturing micro-colonial fungi from biological soil crusts in the Mojave desert and describing Neophaeococcomyces mojavensis, and introducing the new genera and species Taxawa tesnikishii.</title>
        <authorList>
            <person name="Kurbessoian T."/>
            <person name="Stajich J.E."/>
        </authorList>
    </citation>
    <scope>NUCLEOTIDE SEQUENCE</scope>
    <source>
        <strain evidence="2">TK_35</strain>
    </source>
</reference>
<proteinExistence type="predicted"/>
<organism evidence="2 3">
    <name type="scientific">Knufia peltigerae</name>
    <dbReference type="NCBI Taxonomy" id="1002370"/>
    <lineage>
        <taxon>Eukaryota</taxon>
        <taxon>Fungi</taxon>
        <taxon>Dikarya</taxon>
        <taxon>Ascomycota</taxon>
        <taxon>Pezizomycotina</taxon>
        <taxon>Eurotiomycetes</taxon>
        <taxon>Chaetothyriomycetidae</taxon>
        <taxon>Chaetothyriales</taxon>
        <taxon>Trichomeriaceae</taxon>
        <taxon>Knufia</taxon>
    </lineage>
</organism>
<dbReference type="Proteomes" id="UP001172681">
    <property type="component" value="Unassembled WGS sequence"/>
</dbReference>
<name>A0AA38XSX5_9EURO</name>
<dbReference type="EMBL" id="JAPDRN010000122">
    <property type="protein sequence ID" value="KAJ9620684.1"/>
    <property type="molecule type" value="Genomic_DNA"/>
</dbReference>
<evidence type="ECO:0000256" key="1">
    <source>
        <dbReference type="SAM" id="MobiDB-lite"/>
    </source>
</evidence>